<proteinExistence type="predicted"/>
<gene>
    <name evidence="1" type="ORF">FB458_3858</name>
</gene>
<dbReference type="EMBL" id="VFMN01000001">
    <property type="protein sequence ID" value="TQJ10722.1"/>
    <property type="molecule type" value="Genomic_DNA"/>
</dbReference>
<dbReference type="AlphaFoldDB" id="A0A542E5W0"/>
<dbReference type="SUPFAM" id="SSF58104">
    <property type="entry name" value="Methyl-accepting chemotaxis protein (MCP) signaling domain"/>
    <property type="match status" value="1"/>
</dbReference>
<organism evidence="1 2">
    <name type="scientific">Lapillicoccus jejuensis</name>
    <dbReference type="NCBI Taxonomy" id="402171"/>
    <lineage>
        <taxon>Bacteria</taxon>
        <taxon>Bacillati</taxon>
        <taxon>Actinomycetota</taxon>
        <taxon>Actinomycetes</taxon>
        <taxon>Micrococcales</taxon>
        <taxon>Intrasporangiaceae</taxon>
        <taxon>Lapillicoccus</taxon>
    </lineage>
</organism>
<dbReference type="RefSeq" id="WP_141849906.1">
    <property type="nucleotide sequence ID" value="NZ_BAAAPR010000023.1"/>
</dbReference>
<evidence type="ECO:0008006" key="3">
    <source>
        <dbReference type="Google" id="ProtNLM"/>
    </source>
</evidence>
<evidence type="ECO:0000313" key="2">
    <source>
        <dbReference type="Proteomes" id="UP000317893"/>
    </source>
</evidence>
<dbReference type="Gene3D" id="1.10.287.950">
    <property type="entry name" value="Methyl-accepting chemotaxis protein"/>
    <property type="match status" value="1"/>
</dbReference>
<protein>
    <recommendedName>
        <fullName evidence="3">Methyl-accepting chemotaxis protein</fullName>
    </recommendedName>
</protein>
<dbReference type="Proteomes" id="UP000317893">
    <property type="component" value="Unassembled WGS sequence"/>
</dbReference>
<name>A0A542E5W0_9MICO</name>
<accession>A0A542E5W0</accession>
<comment type="caution">
    <text evidence="1">The sequence shown here is derived from an EMBL/GenBank/DDBJ whole genome shotgun (WGS) entry which is preliminary data.</text>
</comment>
<evidence type="ECO:0000313" key="1">
    <source>
        <dbReference type="EMBL" id="TQJ10722.1"/>
    </source>
</evidence>
<keyword evidence="2" id="KW-1185">Reference proteome</keyword>
<reference evidence="1 2" key="1">
    <citation type="submission" date="2019-06" db="EMBL/GenBank/DDBJ databases">
        <title>Sequencing the genomes of 1000 actinobacteria strains.</title>
        <authorList>
            <person name="Klenk H.-P."/>
        </authorList>
    </citation>
    <scope>NUCLEOTIDE SEQUENCE [LARGE SCALE GENOMIC DNA]</scope>
    <source>
        <strain evidence="1 2">DSM 18607</strain>
    </source>
</reference>
<sequence>MTTIAAAVEEQSATSAEIGRYVGEAAPGSHGIATTVGGVATAVRSSTDRVGETRRAATELARMSSELSEQVGRFRY</sequence>